<evidence type="ECO:0000313" key="5">
    <source>
        <dbReference type="Proteomes" id="UP000243540"/>
    </source>
</evidence>
<comment type="caution">
    <text evidence="4">The sequence shown here is derived from an EMBL/GenBank/DDBJ whole genome shotgun (WGS) entry which is preliminary data.</text>
</comment>
<feature type="signal peptide" evidence="3">
    <location>
        <begin position="1"/>
        <end position="31"/>
    </location>
</feature>
<evidence type="ECO:0000313" key="4">
    <source>
        <dbReference type="EMBL" id="OTA29037.1"/>
    </source>
</evidence>
<protein>
    <recommendedName>
        <fullName evidence="6">Peptidase</fullName>
    </recommendedName>
</protein>
<dbReference type="STRING" id="1160091.B9T39_05105"/>
<gene>
    <name evidence="4" type="ORF">B9T39_05105</name>
</gene>
<evidence type="ECO:0000256" key="2">
    <source>
        <dbReference type="SAM" id="Phobius"/>
    </source>
</evidence>
<reference evidence="4 5" key="1">
    <citation type="submission" date="2017-04" db="EMBL/GenBank/DDBJ databases">
        <title>Draft genome sequences of Alloscardovia macacae UMA81211 and UMA81212 isolated from the feces of a rhesus macaque (Macaca mulatta).</title>
        <authorList>
            <person name="Albert K."/>
            <person name="Sela D.A."/>
        </authorList>
    </citation>
    <scope>NUCLEOTIDE SEQUENCE [LARGE SCALE GENOMIC DNA]</scope>
    <source>
        <strain evidence="4 5">UMA81212</strain>
    </source>
</reference>
<proteinExistence type="predicted"/>
<dbReference type="OrthoDB" id="3242564at2"/>
<feature type="transmembrane region" description="Helical" evidence="2">
    <location>
        <begin position="742"/>
        <end position="765"/>
    </location>
</feature>
<evidence type="ECO:0000256" key="1">
    <source>
        <dbReference type="SAM" id="MobiDB-lite"/>
    </source>
</evidence>
<dbReference type="RefSeq" id="WP_086106740.1">
    <property type="nucleotide sequence ID" value="NZ_NEKB01000008.1"/>
</dbReference>
<dbReference type="Proteomes" id="UP000243540">
    <property type="component" value="Unassembled WGS sequence"/>
</dbReference>
<evidence type="ECO:0008006" key="6">
    <source>
        <dbReference type="Google" id="ProtNLM"/>
    </source>
</evidence>
<keyword evidence="2" id="KW-0472">Membrane</keyword>
<dbReference type="PROSITE" id="PS51257">
    <property type="entry name" value="PROKAR_LIPOPROTEIN"/>
    <property type="match status" value="1"/>
</dbReference>
<accession>A0A1Y2SXV3</accession>
<keyword evidence="2" id="KW-0812">Transmembrane</keyword>
<dbReference type="EMBL" id="NEKC01000009">
    <property type="protein sequence ID" value="OTA29037.1"/>
    <property type="molecule type" value="Genomic_DNA"/>
</dbReference>
<organism evidence="4 5">
    <name type="scientific">Alloscardovia macacae</name>
    <dbReference type="NCBI Taxonomy" id="1160091"/>
    <lineage>
        <taxon>Bacteria</taxon>
        <taxon>Bacillati</taxon>
        <taxon>Actinomycetota</taxon>
        <taxon>Actinomycetes</taxon>
        <taxon>Bifidobacteriales</taxon>
        <taxon>Bifidobacteriaceae</taxon>
        <taxon>Alloscardovia</taxon>
    </lineage>
</organism>
<dbReference type="AlphaFoldDB" id="A0A1Y2SXV3"/>
<sequence length="775" mass="82731">MNKRIHAVGALLALLLACLFVLPGAVPQASAKPTSGTLKRPDRSTYMMVPGFRGYALGPIAIADNGDRMYCHEWGVTESMTYTNSTPLPDSADTRAAGYLIQKYQHSPDALIQAALALNMHDHFDLASSRPAWDKDRPTVIAKLPQVLATAQELWAEGQAHAVAGTQVSVQYAQAQRRGSVSVRVTNASGTSVEGVSVKVQLSGPALFDSTHTASATVTSGRDAVTLSWTATGEGEVSVTQQLSVQTLDDIDSAQNFVRLGDAKEVSFEGVRFHVKKVFRPILSTRVPGLTLEAGSVPSDTVHTAVAPGDAWEEGVTLNARGYFFAGLSHEAVSSLLNRGVTAVKPGEKAADYLKRLEDAGLTPVATAQVDVSEAGADYDVVAHDFASSAQRYELSESDRFSSWVWTIAAADQSSEARGWIDGDAISGLLDVKESISTRRHLMVDSTVTEHSAFLHEALTDRITVSGYPADHGAFAGNAEFGWAADTALAQVSVYWSKEKPSREAVPELDDEHELLGTWDYAAVNGVIAVGGGKPDAHGKPVHIYAQKQGYYAFVYSFAGDDRVMPVQSAWNDEWEYTHVMDVPVRVEINTHVSDTHVDHGEDFHDVARITGDVPEGAYVTFDAYDAVESSSDMGSSELLTRGKRVPVRGSDRDADGSYVVESPAVHTESGGTVYWKATVWNPGGEVLASHGLGVPGESTEVTPPPVPEVPPVPAEPEPKPEPPTPPTPSEPPVLAKTGVSIGFIPLVGMCAGGGAFFILCAYAVDKVRRDNAQA</sequence>
<keyword evidence="2" id="KW-1133">Transmembrane helix</keyword>
<keyword evidence="3" id="KW-0732">Signal</keyword>
<feature type="compositionally biased region" description="Pro residues" evidence="1">
    <location>
        <begin position="703"/>
        <end position="732"/>
    </location>
</feature>
<name>A0A1Y2SXV3_9BIFI</name>
<feature type="region of interest" description="Disordered" evidence="1">
    <location>
        <begin position="692"/>
        <end position="734"/>
    </location>
</feature>
<evidence type="ECO:0000256" key="3">
    <source>
        <dbReference type="SAM" id="SignalP"/>
    </source>
</evidence>
<feature type="chain" id="PRO_5030037792" description="Peptidase" evidence="3">
    <location>
        <begin position="32"/>
        <end position="775"/>
    </location>
</feature>